<dbReference type="AlphaFoldDB" id="A0A6P2NP71"/>
<organism evidence="1 2">
    <name type="scientific">Burkholderia lata (strain ATCC 17760 / DSM 23089 / LMG 22485 / NCIMB 9086 / R18194 / 383)</name>
    <dbReference type="NCBI Taxonomy" id="482957"/>
    <lineage>
        <taxon>Bacteria</taxon>
        <taxon>Pseudomonadati</taxon>
        <taxon>Pseudomonadota</taxon>
        <taxon>Betaproteobacteria</taxon>
        <taxon>Burkholderiales</taxon>
        <taxon>Burkholderiaceae</taxon>
        <taxon>Burkholderia</taxon>
        <taxon>Burkholderia cepacia complex</taxon>
    </lineage>
</organism>
<gene>
    <name evidence="1" type="ORF">BLA23254_04589</name>
</gene>
<protein>
    <submittedName>
        <fullName evidence="1">Integrase catalytic subunit</fullName>
    </submittedName>
</protein>
<evidence type="ECO:0000313" key="2">
    <source>
        <dbReference type="Proteomes" id="UP000494218"/>
    </source>
</evidence>
<dbReference type="EMBL" id="CABVPW010000023">
    <property type="protein sequence ID" value="VWB96571.1"/>
    <property type="molecule type" value="Genomic_DNA"/>
</dbReference>
<evidence type="ECO:0000313" key="1">
    <source>
        <dbReference type="EMBL" id="VWB96571.1"/>
    </source>
</evidence>
<reference evidence="1 2" key="1">
    <citation type="submission" date="2019-09" db="EMBL/GenBank/DDBJ databases">
        <authorList>
            <person name="Depoorter E."/>
        </authorList>
    </citation>
    <scope>NUCLEOTIDE SEQUENCE [LARGE SCALE GENOMIC DNA]</scope>
    <source>
        <strain evidence="1">LMG 23254</strain>
    </source>
</reference>
<sequence>MCKLEVPKPHAKTAPRNLAIAFGHHNGSPPHSALKYPSLREFRQQAHAQT</sequence>
<proteinExistence type="predicted"/>
<name>A0A6P2NP71_BURL3</name>
<dbReference type="Proteomes" id="UP000494218">
    <property type="component" value="Unassembled WGS sequence"/>
</dbReference>
<accession>A0A6P2NP71</accession>